<dbReference type="OrthoDB" id="6253132at2"/>
<dbReference type="AlphaFoldDB" id="A0A840S609"/>
<keyword evidence="3" id="KW-1185">Reference proteome</keyword>
<keyword evidence="1" id="KW-0732">Signal</keyword>
<dbReference type="RefSeq" id="WP_138854856.1">
    <property type="nucleotide sequence ID" value="NZ_CP040709.1"/>
</dbReference>
<reference evidence="2 3" key="1">
    <citation type="submission" date="2020-08" db="EMBL/GenBank/DDBJ databases">
        <title>Genomic Encyclopedia of Type Strains, Phase IV (KMG-IV): sequencing the most valuable type-strain genomes for metagenomic binning, comparative biology and taxonomic classification.</title>
        <authorList>
            <person name="Goeker M."/>
        </authorList>
    </citation>
    <scope>NUCLEOTIDE SEQUENCE [LARGE SCALE GENOMIC DNA]</scope>
    <source>
        <strain evidence="2 3">DSM 23958</strain>
    </source>
</reference>
<accession>A0A840S609</accession>
<dbReference type="EMBL" id="JACHHO010000003">
    <property type="protein sequence ID" value="MBB5205133.1"/>
    <property type="molecule type" value="Genomic_DNA"/>
</dbReference>
<protein>
    <submittedName>
        <fullName evidence="2">Uncharacterized protein</fullName>
    </submittedName>
</protein>
<evidence type="ECO:0000256" key="1">
    <source>
        <dbReference type="SAM" id="SignalP"/>
    </source>
</evidence>
<feature type="signal peptide" evidence="1">
    <location>
        <begin position="1"/>
        <end position="20"/>
    </location>
</feature>
<name>A0A840S609_9BURK</name>
<evidence type="ECO:0000313" key="2">
    <source>
        <dbReference type="EMBL" id="MBB5205133.1"/>
    </source>
</evidence>
<organism evidence="2 3">
    <name type="scientific">Inhella inkyongensis</name>
    <dbReference type="NCBI Taxonomy" id="392593"/>
    <lineage>
        <taxon>Bacteria</taxon>
        <taxon>Pseudomonadati</taxon>
        <taxon>Pseudomonadota</taxon>
        <taxon>Betaproteobacteria</taxon>
        <taxon>Burkholderiales</taxon>
        <taxon>Sphaerotilaceae</taxon>
        <taxon>Inhella</taxon>
    </lineage>
</organism>
<gene>
    <name evidence="2" type="ORF">HNQ51_002452</name>
</gene>
<dbReference type="Proteomes" id="UP000554837">
    <property type="component" value="Unassembled WGS sequence"/>
</dbReference>
<evidence type="ECO:0000313" key="3">
    <source>
        <dbReference type="Proteomes" id="UP000554837"/>
    </source>
</evidence>
<feature type="chain" id="PRO_5032322890" evidence="1">
    <location>
        <begin position="21"/>
        <end position="395"/>
    </location>
</feature>
<comment type="caution">
    <text evidence="2">The sequence shown here is derived from an EMBL/GenBank/DDBJ whole genome shotgun (WGS) entry which is preliminary data.</text>
</comment>
<proteinExistence type="predicted"/>
<sequence length="395" mass="43346">MRPAFVLLLIGCLFATPALAEPSQSKSPFHGVWNGSIGKLSIRACFNDDIEGRRSASYYYHRHLIPIELRAEGDSATNTSATWREADGILQIESTSSDQIKGTWRSTDDSRKLAVQLTRVALSAADSADGMNPCGSNAYNEAIVASVKTIHGPVVSVGNVKYRIVTDALPSGRGSDYKGRQQYWETIELLGNNSAIAAINKSIRERIEKQGQMGLSCRSIAMNDTAGEGIDFQEVGVAVVGRWISVTRQSVVDCRQSSIHLSERTYTWDLTTGKQESLFSWIKGAEAVNDGDHLLTEGKLPDALDNFIASRFGQGDPGVHLSMDDLERCYGQHQPGSYSYQLKLASDGIVFEIPTTSNGSCGEAFKLSWKELKPFLNRKGRQFAAEIQSLQRAKR</sequence>